<feature type="non-terminal residue" evidence="2">
    <location>
        <position position="1"/>
    </location>
</feature>
<organism evidence="2 3">
    <name type="scientific">Pristionchus mayeri</name>
    <dbReference type="NCBI Taxonomy" id="1317129"/>
    <lineage>
        <taxon>Eukaryota</taxon>
        <taxon>Metazoa</taxon>
        <taxon>Ecdysozoa</taxon>
        <taxon>Nematoda</taxon>
        <taxon>Chromadorea</taxon>
        <taxon>Rhabditida</taxon>
        <taxon>Rhabditina</taxon>
        <taxon>Diplogasteromorpha</taxon>
        <taxon>Diplogasteroidea</taxon>
        <taxon>Neodiplogasteridae</taxon>
        <taxon>Pristionchus</taxon>
    </lineage>
</organism>
<evidence type="ECO:0000313" key="3">
    <source>
        <dbReference type="Proteomes" id="UP001328107"/>
    </source>
</evidence>
<sequence>ADPLQSKKYRLMAEPYTTIELSEEDNDVQGERYNSLKLVALLIIFAIVAYFTAGFLMQFMDRKEYLPAVLNRS</sequence>
<keyword evidence="1" id="KW-0812">Transmembrane</keyword>
<proteinExistence type="predicted"/>
<dbReference type="AlphaFoldDB" id="A0AAN4Z4D4"/>
<dbReference type="EMBL" id="BTRK01000001">
    <property type="protein sequence ID" value="GMR32894.1"/>
    <property type="molecule type" value="Genomic_DNA"/>
</dbReference>
<evidence type="ECO:0000256" key="1">
    <source>
        <dbReference type="SAM" id="Phobius"/>
    </source>
</evidence>
<dbReference type="Proteomes" id="UP001328107">
    <property type="component" value="Unassembled WGS sequence"/>
</dbReference>
<feature type="transmembrane region" description="Helical" evidence="1">
    <location>
        <begin position="38"/>
        <end position="57"/>
    </location>
</feature>
<reference evidence="3" key="1">
    <citation type="submission" date="2022-10" db="EMBL/GenBank/DDBJ databases">
        <title>Genome assembly of Pristionchus species.</title>
        <authorList>
            <person name="Yoshida K."/>
            <person name="Sommer R.J."/>
        </authorList>
    </citation>
    <scope>NUCLEOTIDE SEQUENCE [LARGE SCALE GENOMIC DNA]</scope>
    <source>
        <strain evidence="3">RS5460</strain>
    </source>
</reference>
<keyword evidence="1" id="KW-0472">Membrane</keyword>
<evidence type="ECO:0000313" key="2">
    <source>
        <dbReference type="EMBL" id="GMR32894.1"/>
    </source>
</evidence>
<keyword evidence="1" id="KW-1133">Transmembrane helix</keyword>
<protein>
    <submittedName>
        <fullName evidence="2">Uncharacterized protein</fullName>
    </submittedName>
</protein>
<keyword evidence="3" id="KW-1185">Reference proteome</keyword>
<gene>
    <name evidence="2" type="ORF">PMAYCL1PPCAC_03089</name>
</gene>
<comment type="caution">
    <text evidence="2">The sequence shown here is derived from an EMBL/GenBank/DDBJ whole genome shotgun (WGS) entry which is preliminary data.</text>
</comment>
<accession>A0AAN4Z4D4</accession>
<name>A0AAN4Z4D4_9BILA</name>